<keyword evidence="1" id="KW-0472">Membrane</keyword>
<proteinExistence type="predicted"/>
<reference evidence="3" key="1">
    <citation type="submission" date="2021-02" db="EMBL/GenBank/DDBJ databases">
        <authorList>
            <person name="Nowell W R."/>
        </authorList>
    </citation>
    <scope>NUCLEOTIDE SEQUENCE</scope>
</reference>
<evidence type="ECO:0000313" key="4">
    <source>
        <dbReference type="Proteomes" id="UP000663870"/>
    </source>
</evidence>
<dbReference type="EMBL" id="CAJNOH010001355">
    <property type="protein sequence ID" value="CAF1207979.1"/>
    <property type="molecule type" value="Genomic_DNA"/>
</dbReference>
<comment type="caution">
    <text evidence="3">The sequence shown here is derived from an EMBL/GenBank/DDBJ whole genome shotgun (WGS) entry which is preliminary data.</text>
</comment>
<organism evidence="3 4">
    <name type="scientific">Rotaria sordida</name>
    <dbReference type="NCBI Taxonomy" id="392033"/>
    <lineage>
        <taxon>Eukaryota</taxon>
        <taxon>Metazoa</taxon>
        <taxon>Spiralia</taxon>
        <taxon>Gnathifera</taxon>
        <taxon>Rotifera</taxon>
        <taxon>Eurotatoria</taxon>
        <taxon>Bdelloidea</taxon>
        <taxon>Philodinida</taxon>
        <taxon>Philodinidae</taxon>
        <taxon>Rotaria</taxon>
    </lineage>
</organism>
<evidence type="ECO:0000313" key="2">
    <source>
        <dbReference type="EMBL" id="CAF1207979.1"/>
    </source>
</evidence>
<dbReference type="Proteomes" id="UP000663870">
    <property type="component" value="Unassembled WGS sequence"/>
</dbReference>
<name>A0A815SLN9_9BILA</name>
<keyword evidence="1" id="KW-1133">Transmembrane helix</keyword>
<dbReference type="Proteomes" id="UP000663854">
    <property type="component" value="Unassembled WGS sequence"/>
</dbReference>
<gene>
    <name evidence="3" type="ORF">JXQ802_LOCUS40040</name>
    <name evidence="2" type="ORF">PYM288_LOCUS25223</name>
</gene>
<dbReference type="EMBL" id="CAJNOL010002378">
    <property type="protein sequence ID" value="CAF1494280.1"/>
    <property type="molecule type" value="Genomic_DNA"/>
</dbReference>
<protein>
    <submittedName>
        <fullName evidence="3">Uncharacterized protein</fullName>
    </submittedName>
</protein>
<accession>A0A815SLN9</accession>
<evidence type="ECO:0000313" key="3">
    <source>
        <dbReference type="EMBL" id="CAF1494280.1"/>
    </source>
</evidence>
<dbReference type="AlphaFoldDB" id="A0A815SLN9"/>
<keyword evidence="4" id="KW-1185">Reference proteome</keyword>
<keyword evidence="1" id="KW-0812">Transmembrane</keyword>
<sequence>MINLPINVTTTNKFSTYDTQGAMIYILGIFIWYTIGFSLILINNIIRRKDHFKEYIHSNIYQSIHNLHKQQIQNNILIELKDKDKRKKLWEIYYDTKKQKKNKNKQIVNSIIKLVNIVV</sequence>
<feature type="transmembrane region" description="Helical" evidence="1">
    <location>
        <begin position="22"/>
        <end position="46"/>
    </location>
</feature>
<evidence type="ECO:0000256" key="1">
    <source>
        <dbReference type="SAM" id="Phobius"/>
    </source>
</evidence>